<dbReference type="EMBL" id="AP025523">
    <property type="protein sequence ID" value="BDE06293.1"/>
    <property type="molecule type" value="Genomic_DNA"/>
</dbReference>
<dbReference type="KEGG" id="vab:WPS_15690"/>
<organism evidence="1 2">
    <name type="scientific">Vulcanimicrobium alpinum</name>
    <dbReference type="NCBI Taxonomy" id="3016050"/>
    <lineage>
        <taxon>Bacteria</taxon>
        <taxon>Bacillati</taxon>
        <taxon>Vulcanimicrobiota</taxon>
        <taxon>Vulcanimicrobiia</taxon>
        <taxon>Vulcanimicrobiales</taxon>
        <taxon>Vulcanimicrobiaceae</taxon>
        <taxon>Vulcanimicrobium</taxon>
    </lineage>
</organism>
<proteinExistence type="predicted"/>
<dbReference type="AlphaFoldDB" id="A0AAN1XXQ8"/>
<protein>
    <submittedName>
        <fullName evidence="1">Uncharacterized protein</fullName>
    </submittedName>
</protein>
<reference evidence="1 2" key="1">
    <citation type="journal article" date="2022" name="ISME Commun">
        <title>Vulcanimicrobium alpinus gen. nov. sp. nov., the first cultivated representative of the candidate phylum 'Eremiobacterota', is a metabolically versatile aerobic anoxygenic phototroph.</title>
        <authorList>
            <person name="Yabe S."/>
            <person name="Muto K."/>
            <person name="Abe K."/>
            <person name="Yokota A."/>
            <person name="Staudigel H."/>
            <person name="Tebo B.M."/>
        </authorList>
    </citation>
    <scope>NUCLEOTIDE SEQUENCE [LARGE SCALE GENOMIC DNA]</scope>
    <source>
        <strain evidence="1 2">WC8-2</strain>
    </source>
</reference>
<accession>A0AAN1XXQ8</accession>
<sequence>MSVDETHGIRGATIEGRVCAASRATFVELSRERTALCAFRFLYIGTPERKSYLLPAAVKFNTSTRSEN</sequence>
<dbReference type="Proteomes" id="UP001317532">
    <property type="component" value="Chromosome"/>
</dbReference>
<name>A0AAN1XXQ8_UNVUL</name>
<evidence type="ECO:0000313" key="1">
    <source>
        <dbReference type="EMBL" id="BDE06293.1"/>
    </source>
</evidence>
<gene>
    <name evidence="1" type="ORF">WPS_15690</name>
</gene>
<evidence type="ECO:0000313" key="2">
    <source>
        <dbReference type="Proteomes" id="UP001317532"/>
    </source>
</evidence>
<keyword evidence="2" id="KW-1185">Reference proteome</keyword>